<organism evidence="3 6">
    <name type="scientific">Halococcus dombrowskii</name>
    <dbReference type="NCBI Taxonomy" id="179637"/>
    <lineage>
        <taxon>Archaea</taxon>
        <taxon>Methanobacteriati</taxon>
        <taxon>Methanobacteriota</taxon>
        <taxon>Stenosarchaea group</taxon>
        <taxon>Halobacteria</taxon>
        <taxon>Halobacteriales</taxon>
        <taxon>Halococcaceae</taxon>
        <taxon>Halococcus</taxon>
    </lineage>
</organism>
<feature type="region of interest" description="Disordered" evidence="1">
    <location>
        <begin position="335"/>
        <end position="362"/>
    </location>
</feature>
<keyword evidence="5" id="KW-1185">Reference proteome</keyword>
<reference evidence="3" key="1">
    <citation type="journal article" date="2014" name="Int. J. Syst. Evol. Microbiol.">
        <title>Complete genome sequence of Corynebacterium casei LMG S-19264T (=DSM 44701T), isolated from a smear-ripened cheese.</title>
        <authorList>
            <consortium name="US DOE Joint Genome Institute (JGI-PGF)"/>
            <person name="Walter F."/>
            <person name="Albersmeier A."/>
            <person name="Kalinowski J."/>
            <person name="Ruckert C."/>
        </authorList>
    </citation>
    <scope>NUCLEOTIDE SEQUENCE</scope>
    <source>
        <strain evidence="3">JCM 12289</strain>
    </source>
</reference>
<dbReference type="InterPro" id="IPR015330">
    <property type="entry name" value="DNA_primase/pol_bifunc_N"/>
</dbReference>
<protein>
    <submittedName>
        <fullName evidence="4">Bifunctional DNA primase/polymerase</fullName>
    </submittedName>
</protein>
<dbReference type="RefSeq" id="WP_244699307.1">
    <property type="nucleotide sequence ID" value="NZ_BAAADN010000012.1"/>
</dbReference>
<evidence type="ECO:0000313" key="5">
    <source>
        <dbReference type="Proteomes" id="UP000830542"/>
    </source>
</evidence>
<dbReference type="Proteomes" id="UP001500962">
    <property type="component" value="Unassembled WGS sequence"/>
</dbReference>
<dbReference type="EMBL" id="CP095005">
    <property type="protein sequence ID" value="UOO94147.1"/>
    <property type="molecule type" value="Genomic_DNA"/>
</dbReference>
<evidence type="ECO:0000259" key="2">
    <source>
        <dbReference type="Pfam" id="PF09250"/>
    </source>
</evidence>
<dbReference type="Proteomes" id="UP000830542">
    <property type="component" value="Chromosome"/>
</dbReference>
<evidence type="ECO:0000313" key="4">
    <source>
        <dbReference type="EMBL" id="UOO94147.1"/>
    </source>
</evidence>
<evidence type="ECO:0000313" key="6">
    <source>
        <dbReference type="Proteomes" id="UP001500962"/>
    </source>
</evidence>
<reference evidence="3" key="3">
    <citation type="submission" date="2023-12" db="EMBL/GenBank/DDBJ databases">
        <authorList>
            <person name="Sun Q."/>
            <person name="Inoue M."/>
        </authorList>
    </citation>
    <scope>NUCLEOTIDE SEQUENCE</scope>
    <source>
        <strain evidence="3">JCM 12289</strain>
    </source>
</reference>
<dbReference type="KEGG" id="hdo:MUK72_09205"/>
<accession>A0AAV3SD75</accession>
<feature type="domain" description="DNA primase/polymerase bifunctional N-terminal" evidence="2">
    <location>
        <begin position="107"/>
        <end position="191"/>
    </location>
</feature>
<proteinExistence type="predicted"/>
<dbReference type="EMBL" id="BAAADN010000012">
    <property type="protein sequence ID" value="GAA0453969.1"/>
    <property type="molecule type" value="Genomic_DNA"/>
</dbReference>
<evidence type="ECO:0000313" key="3">
    <source>
        <dbReference type="EMBL" id="GAA0453969.1"/>
    </source>
</evidence>
<name>A0AAV3SD75_HALDO</name>
<sequence>MRNQTQTYSENSNPTEADISDRERAEYLKEWLSSYEQAGIRPKLMPLGDDGKAPIAKDRFRVFDNDDDPTEQANKAVVSGDEAVRRIQNGENGFVCYAGRPEWGTEGIVFADHDDPERYPCPTGEPTLTVATRQGTHEHYLNDPNDPVSNAKVGDGEGEIRAHNQYVLVPGSIHPSGIVYQIGNDYPIETLSDTQLDDKHRPVVASNPDTPPIETEIEVAEEYELDIERLGETINSLGIDTPVKNPGIRLKRALRSKKGNRIQALWTGHYGDAGHPNDRSKAECALASYLGFWFEGDWGTVSTLMDVSCSQHPTTDNGDPRKWANREDGYRASLKPYATQGPTKNMRGPLRLNNEERPDSSSVLRRSVRNVTKALGLATRQEIMDYDADENSDWDEVDRKERAVRNALSWLEDEGLIFWYRSGRHTYYYTTPGRISKEKLEENDVDREDIIQQFHDRVTS</sequence>
<evidence type="ECO:0000256" key="1">
    <source>
        <dbReference type="SAM" id="MobiDB-lite"/>
    </source>
</evidence>
<feature type="compositionally biased region" description="Polar residues" evidence="1">
    <location>
        <begin position="1"/>
        <end position="15"/>
    </location>
</feature>
<dbReference type="GeneID" id="71762023"/>
<reference evidence="4" key="2">
    <citation type="submission" date="2022-04" db="EMBL/GenBank/DDBJ databases">
        <title>Sequencing and genomic assembly of Halococcus dombrowskii.</title>
        <authorList>
            <person name="Lim S.W."/>
            <person name="MacLea K.S."/>
        </authorList>
    </citation>
    <scope>NUCLEOTIDE SEQUENCE</scope>
    <source>
        <strain evidence="4">H4</strain>
    </source>
</reference>
<dbReference type="Pfam" id="PF09250">
    <property type="entry name" value="Prim-Pol"/>
    <property type="match status" value="1"/>
</dbReference>
<dbReference type="AlphaFoldDB" id="A0AAV3SD75"/>
<gene>
    <name evidence="3" type="ORF">GCM10008985_07170</name>
    <name evidence="4" type="ORF">MUK72_09205</name>
</gene>
<feature type="region of interest" description="Disordered" evidence="1">
    <location>
        <begin position="1"/>
        <end position="21"/>
    </location>
</feature>